<dbReference type="InterPro" id="IPR036663">
    <property type="entry name" value="Fumarylacetoacetase_C_sf"/>
</dbReference>
<dbReference type="EMBL" id="BMNA01000002">
    <property type="protein sequence ID" value="GGL94903.1"/>
    <property type="molecule type" value="Genomic_DNA"/>
</dbReference>
<dbReference type="RefSeq" id="WP_188940687.1">
    <property type="nucleotide sequence ID" value="NZ_BMNA01000002.1"/>
</dbReference>
<dbReference type="InterPro" id="IPR011234">
    <property type="entry name" value="Fumarylacetoacetase-like_C"/>
</dbReference>
<dbReference type="AlphaFoldDB" id="A0A917ST54"/>
<comment type="similarity">
    <text evidence="1">Belongs to the FAH family.</text>
</comment>
<reference evidence="4" key="1">
    <citation type="journal article" date="2014" name="Int. J. Syst. Evol. Microbiol.">
        <title>Complete genome sequence of Corynebacterium casei LMG S-19264T (=DSM 44701T), isolated from a smear-ripened cheese.</title>
        <authorList>
            <consortium name="US DOE Joint Genome Institute (JGI-PGF)"/>
            <person name="Walter F."/>
            <person name="Albersmeier A."/>
            <person name="Kalinowski J."/>
            <person name="Ruckert C."/>
        </authorList>
    </citation>
    <scope>NUCLEOTIDE SEQUENCE</scope>
    <source>
        <strain evidence="4">CGMCC 4.7308</strain>
    </source>
</reference>
<dbReference type="SUPFAM" id="SSF56529">
    <property type="entry name" value="FAH"/>
    <property type="match status" value="1"/>
</dbReference>
<evidence type="ECO:0000256" key="1">
    <source>
        <dbReference type="ARBA" id="ARBA00010211"/>
    </source>
</evidence>
<gene>
    <name evidence="4" type="ORF">GCM10011594_13380</name>
</gene>
<name>A0A917ST54_9ACTN</name>
<dbReference type="PANTHER" id="PTHR42796">
    <property type="entry name" value="FUMARYLACETOACETATE HYDROLASE DOMAIN-CONTAINING PROTEIN 2A-RELATED"/>
    <property type="match status" value="1"/>
</dbReference>
<dbReference type="GO" id="GO:0016853">
    <property type="term" value="F:isomerase activity"/>
    <property type="evidence" value="ECO:0007669"/>
    <property type="project" value="UniProtKB-ARBA"/>
</dbReference>
<dbReference type="PANTHER" id="PTHR42796:SF4">
    <property type="entry name" value="FUMARYLACETOACETATE HYDROLASE DOMAIN-CONTAINING PROTEIN 2A"/>
    <property type="match status" value="1"/>
</dbReference>
<sequence>MRIANLAGRAVLVVDGGVVDIESASGGRFGPDPQTLFAAWDSFGDWAATADTGAAVPYEASDLGPPVPAPRQVFAVGLNYREHASEVGLGDDSIPVVFTKFPAAITGPYAEVEHPGGDVDWEVELVAVIGRPGHRIDATRAWDHIAGVTVGQDLSERVLQHAGALPQFSLGKSFPGFAPMGPWLVTPDELADRDDLALECAVNGETMQKSRTSMMIHNVPRLVAELSRVTPLLAGDVIFTGTPAGVGQRRVPEKYLLPGDELVTEIEGIGTMRNRIVGAGGRG</sequence>
<dbReference type="GO" id="GO:0016787">
    <property type="term" value="F:hydrolase activity"/>
    <property type="evidence" value="ECO:0007669"/>
    <property type="project" value="UniProtKB-KW"/>
</dbReference>
<evidence type="ECO:0000313" key="4">
    <source>
        <dbReference type="EMBL" id="GGL94903.1"/>
    </source>
</evidence>
<protein>
    <submittedName>
        <fullName evidence="4">Fumarylacetoacetate hydrolase</fullName>
    </submittedName>
</protein>
<keyword evidence="2" id="KW-0479">Metal-binding</keyword>
<evidence type="ECO:0000313" key="5">
    <source>
        <dbReference type="Proteomes" id="UP000655208"/>
    </source>
</evidence>
<dbReference type="Gene3D" id="3.90.850.10">
    <property type="entry name" value="Fumarylacetoacetase-like, C-terminal domain"/>
    <property type="match status" value="1"/>
</dbReference>
<accession>A0A917ST54</accession>
<dbReference type="Proteomes" id="UP000655208">
    <property type="component" value="Unassembled WGS sequence"/>
</dbReference>
<proteinExistence type="inferred from homology"/>
<keyword evidence="4" id="KW-0378">Hydrolase</keyword>
<dbReference type="GO" id="GO:0019752">
    <property type="term" value="P:carboxylic acid metabolic process"/>
    <property type="evidence" value="ECO:0007669"/>
    <property type="project" value="UniProtKB-ARBA"/>
</dbReference>
<feature type="domain" description="Fumarylacetoacetase-like C-terminal" evidence="3">
    <location>
        <begin position="73"/>
        <end position="277"/>
    </location>
</feature>
<reference evidence="4" key="2">
    <citation type="submission" date="2020-09" db="EMBL/GenBank/DDBJ databases">
        <authorList>
            <person name="Sun Q."/>
            <person name="Zhou Y."/>
        </authorList>
    </citation>
    <scope>NUCLEOTIDE SEQUENCE</scope>
    <source>
        <strain evidence="4">CGMCC 4.7308</strain>
    </source>
</reference>
<dbReference type="Pfam" id="PF01557">
    <property type="entry name" value="FAA_hydrolase"/>
    <property type="match status" value="1"/>
</dbReference>
<organism evidence="4 5">
    <name type="scientific">Nakamurella endophytica</name>
    <dbReference type="NCBI Taxonomy" id="1748367"/>
    <lineage>
        <taxon>Bacteria</taxon>
        <taxon>Bacillati</taxon>
        <taxon>Actinomycetota</taxon>
        <taxon>Actinomycetes</taxon>
        <taxon>Nakamurellales</taxon>
        <taxon>Nakamurellaceae</taxon>
        <taxon>Nakamurella</taxon>
    </lineage>
</organism>
<evidence type="ECO:0000256" key="2">
    <source>
        <dbReference type="ARBA" id="ARBA00022723"/>
    </source>
</evidence>
<comment type="caution">
    <text evidence="4">The sequence shown here is derived from an EMBL/GenBank/DDBJ whole genome shotgun (WGS) entry which is preliminary data.</text>
</comment>
<dbReference type="InterPro" id="IPR051121">
    <property type="entry name" value="FAH"/>
</dbReference>
<dbReference type="GO" id="GO:0046872">
    <property type="term" value="F:metal ion binding"/>
    <property type="evidence" value="ECO:0007669"/>
    <property type="project" value="UniProtKB-KW"/>
</dbReference>
<keyword evidence="5" id="KW-1185">Reference proteome</keyword>
<evidence type="ECO:0000259" key="3">
    <source>
        <dbReference type="Pfam" id="PF01557"/>
    </source>
</evidence>
<dbReference type="FunFam" id="3.90.850.10:FF:000002">
    <property type="entry name" value="2-hydroxyhepta-2,4-diene-1,7-dioate isomerase"/>
    <property type="match status" value="1"/>
</dbReference>